<evidence type="ECO:0000256" key="3">
    <source>
        <dbReference type="ARBA" id="ARBA00022806"/>
    </source>
</evidence>
<dbReference type="InterPro" id="IPR050547">
    <property type="entry name" value="DEAD_box_RNA_helicases"/>
</dbReference>
<dbReference type="GO" id="GO:0005524">
    <property type="term" value="F:ATP binding"/>
    <property type="evidence" value="ECO:0007669"/>
    <property type="project" value="UniProtKB-KW"/>
</dbReference>
<dbReference type="RefSeq" id="WP_106060089.1">
    <property type="nucleotide sequence ID" value="NZ_PVXQ01000022.1"/>
</dbReference>
<evidence type="ECO:0000259" key="8">
    <source>
        <dbReference type="PROSITE" id="PS51194"/>
    </source>
</evidence>
<dbReference type="Proteomes" id="UP000239471">
    <property type="component" value="Unassembled WGS sequence"/>
</dbReference>
<keyword evidence="3 6" id="KW-0347">Helicase</keyword>
<dbReference type="Pfam" id="PF00271">
    <property type="entry name" value="Helicase_C"/>
    <property type="match status" value="1"/>
</dbReference>
<dbReference type="SMART" id="SM00487">
    <property type="entry name" value="DEXDc"/>
    <property type="match status" value="1"/>
</dbReference>
<dbReference type="InterPro" id="IPR027417">
    <property type="entry name" value="P-loop_NTPase"/>
</dbReference>
<dbReference type="GO" id="GO:0003724">
    <property type="term" value="F:RNA helicase activity"/>
    <property type="evidence" value="ECO:0007669"/>
    <property type="project" value="UniProtKB-EC"/>
</dbReference>
<evidence type="ECO:0000313" key="10">
    <source>
        <dbReference type="EMBL" id="PRR81919.1"/>
    </source>
</evidence>
<dbReference type="PROSITE" id="PS51195">
    <property type="entry name" value="Q_MOTIF"/>
    <property type="match status" value="1"/>
</dbReference>
<dbReference type="OrthoDB" id="9805696at2"/>
<name>A0A2T0BDF1_9CLOT</name>
<dbReference type="PANTHER" id="PTHR47963">
    <property type="entry name" value="DEAD-BOX ATP-DEPENDENT RNA HELICASE 47, MITOCHONDRIAL"/>
    <property type="match status" value="1"/>
</dbReference>
<comment type="similarity">
    <text evidence="6">Belongs to the DEAD box helicase family.</text>
</comment>
<reference evidence="10 11" key="1">
    <citation type="submission" date="2018-03" db="EMBL/GenBank/DDBJ databases">
        <title>Genome sequence of Clostridium vincentii DSM 10228.</title>
        <authorList>
            <person name="Poehlein A."/>
            <person name="Daniel R."/>
        </authorList>
    </citation>
    <scope>NUCLEOTIDE SEQUENCE [LARGE SCALE GENOMIC DNA]</scope>
    <source>
        <strain evidence="10 11">DSM 10228</strain>
    </source>
</reference>
<evidence type="ECO:0000256" key="4">
    <source>
        <dbReference type="ARBA" id="ARBA00022840"/>
    </source>
</evidence>
<evidence type="ECO:0000259" key="9">
    <source>
        <dbReference type="PROSITE" id="PS51195"/>
    </source>
</evidence>
<feature type="domain" description="DEAD-box RNA helicase Q" evidence="9">
    <location>
        <begin position="2"/>
        <end position="30"/>
    </location>
</feature>
<evidence type="ECO:0000256" key="5">
    <source>
        <dbReference type="PROSITE-ProRule" id="PRU00552"/>
    </source>
</evidence>
<dbReference type="SMART" id="SM00490">
    <property type="entry name" value="HELICc"/>
    <property type="match status" value="1"/>
</dbReference>
<dbReference type="PANTHER" id="PTHR47963:SF7">
    <property type="entry name" value="ATP-DEPENDENT RNA HELICASE YFML-RELATED"/>
    <property type="match status" value="1"/>
</dbReference>
<dbReference type="EMBL" id="PVXQ01000022">
    <property type="protein sequence ID" value="PRR81919.1"/>
    <property type="molecule type" value="Genomic_DNA"/>
</dbReference>
<evidence type="ECO:0000256" key="1">
    <source>
        <dbReference type="ARBA" id="ARBA00022741"/>
    </source>
</evidence>
<gene>
    <name evidence="10" type="primary">cshA_2</name>
    <name evidence="10" type="ORF">CLVI_21270</name>
</gene>
<evidence type="ECO:0000313" key="11">
    <source>
        <dbReference type="Proteomes" id="UP000239471"/>
    </source>
</evidence>
<protein>
    <submittedName>
        <fullName evidence="10">DEAD-box ATP-dependent RNA helicase CshA</fullName>
        <ecNumber evidence="10">3.6.4.13</ecNumber>
    </submittedName>
</protein>
<dbReference type="InterPro" id="IPR001650">
    <property type="entry name" value="Helicase_C-like"/>
</dbReference>
<dbReference type="AlphaFoldDB" id="A0A2T0BDF1"/>
<dbReference type="Gene3D" id="3.40.50.300">
    <property type="entry name" value="P-loop containing nucleotide triphosphate hydrolases"/>
    <property type="match status" value="2"/>
</dbReference>
<organism evidence="10 11">
    <name type="scientific">Clostridium vincentii</name>
    <dbReference type="NCBI Taxonomy" id="52704"/>
    <lineage>
        <taxon>Bacteria</taxon>
        <taxon>Bacillati</taxon>
        <taxon>Bacillota</taxon>
        <taxon>Clostridia</taxon>
        <taxon>Eubacteriales</taxon>
        <taxon>Clostridiaceae</taxon>
        <taxon>Clostridium</taxon>
    </lineage>
</organism>
<dbReference type="Pfam" id="PF00270">
    <property type="entry name" value="DEAD"/>
    <property type="match status" value="1"/>
</dbReference>
<feature type="short sequence motif" description="Q motif" evidence="5">
    <location>
        <begin position="2"/>
        <end position="30"/>
    </location>
</feature>
<dbReference type="GO" id="GO:0016787">
    <property type="term" value="F:hydrolase activity"/>
    <property type="evidence" value="ECO:0007669"/>
    <property type="project" value="UniProtKB-KW"/>
</dbReference>
<dbReference type="PROSITE" id="PS51194">
    <property type="entry name" value="HELICASE_CTER"/>
    <property type="match status" value="1"/>
</dbReference>
<keyword evidence="2 6" id="KW-0378">Hydrolase</keyword>
<dbReference type="CDD" id="cd18787">
    <property type="entry name" value="SF2_C_DEAD"/>
    <property type="match status" value="1"/>
</dbReference>
<feature type="domain" description="Helicase C-terminal" evidence="8">
    <location>
        <begin position="235"/>
        <end position="379"/>
    </location>
</feature>
<keyword evidence="4 6" id="KW-0067">ATP-binding</keyword>
<evidence type="ECO:0000259" key="7">
    <source>
        <dbReference type="PROSITE" id="PS51192"/>
    </source>
</evidence>
<dbReference type="CDD" id="cd00268">
    <property type="entry name" value="DEADc"/>
    <property type="match status" value="1"/>
</dbReference>
<keyword evidence="11" id="KW-1185">Reference proteome</keyword>
<dbReference type="InterPro" id="IPR044742">
    <property type="entry name" value="DEAD/DEAH_RhlB"/>
</dbReference>
<proteinExistence type="inferred from homology"/>
<dbReference type="InterPro" id="IPR011545">
    <property type="entry name" value="DEAD/DEAH_box_helicase_dom"/>
</dbReference>
<dbReference type="GO" id="GO:0033592">
    <property type="term" value="F:RNA strand annealing activity"/>
    <property type="evidence" value="ECO:0007669"/>
    <property type="project" value="TreeGrafter"/>
</dbReference>
<dbReference type="InterPro" id="IPR014014">
    <property type="entry name" value="RNA_helicase_DEAD_Q_motif"/>
</dbReference>
<evidence type="ECO:0000256" key="2">
    <source>
        <dbReference type="ARBA" id="ARBA00022801"/>
    </source>
</evidence>
<dbReference type="GO" id="GO:0005840">
    <property type="term" value="C:ribosome"/>
    <property type="evidence" value="ECO:0007669"/>
    <property type="project" value="TreeGrafter"/>
</dbReference>
<dbReference type="GO" id="GO:0005829">
    <property type="term" value="C:cytosol"/>
    <property type="evidence" value="ECO:0007669"/>
    <property type="project" value="TreeGrafter"/>
</dbReference>
<keyword evidence="1 6" id="KW-0547">Nucleotide-binding</keyword>
<accession>A0A2T0BDF1</accession>
<sequence>MKTFSELGLNQNIIDGLAKQEIDTPTEIQSLTISGILENKDVIGEAHTGSGKTLAFVAPIFQKIDVTKREMQVLILAPTHELVMQIEAQIKLLALNSEIPVTSMSVIGDVNIDKQIKKLKDVKPHIIVGTTGRVLDLIKKKKKINAQTIKTIVLDEADNLLDNTSSDMVKDVIKTTMRDRQLMIFSATVNEKTMVTAKELMHDDPLIIKSQGKASLNPNIEHMYIEVAARDKFEVLRKLIAATDPEKALVFVNQAYEINLIAEKLNFHNKATFAIHKGVTKEQRQNALESFRLGKINILVSSDISARGLDIEGITHIINLDFPGNTNEYLHRAGRTARGNHTGITISLVTPSELAGIRIYEKTFGISIEKKTLYGGNLI</sequence>
<dbReference type="InterPro" id="IPR014001">
    <property type="entry name" value="Helicase_ATP-bd"/>
</dbReference>
<evidence type="ECO:0000256" key="6">
    <source>
        <dbReference type="RuleBase" id="RU000492"/>
    </source>
</evidence>
<dbReference type="SUPFAM" id="SSF52540">
    <property type="entry name" value="P-loop containing nucleoside triphosphate hydrolases"/>
    <property type="match status" value="1"/>
</dbReference>
<dbReference type="EC" id="3.6.4.13" evidence="10"/>
<dbReference type="GO" id="GO:0009409">
    <property type="term" value="P:response to cold"/>
    <property type="evidence" value="ECO:0007669"/>
    <property type="project" value="TreeGrafter"/>
</dbReference>
<dbReference type="InterPro" id="IPR000629">
    <property type="entry name" value="RNA-helicase_DEAD-box_CS"/>
</dbReference>
<dbReference type="PROSITE" id="PS51192">
    <property type="entry name" value="HELICASE_ATP_BIND_1"/>
    <property type="match status" value="1"/>
</dbReference>
<comment type="caution">
    <text evidence="10">The sequence shown here is derived from an EMBL/GenBank/DDBJ whole genome shotgun (WGS) entry which is preliminary data.</text>
</comment>
<dbReference type="PROSITE" id="PS00039">
    <property type="entry name" value="DEAD_ATP_HELICASE"/>
    <property type="match status" value="1"/>
</dbReference>
<feature type="domain" description="Helicase ATP-binding" evidence="7">
    <location>
        <begin position="33"/>
        <end position="207"/>
    </location>
</feature>